<dbReference type="GO" id="GO:0005886">
    <property type="term" value="C:plasma membrane"/>
    <property type="evidence" value="ECO:0007669"/>
    <property type="project" value="UniProtKB-SubCell"/>
</dbReference>
<feature type="transmembrane region" description="Helical" evidence="10">
    <location>
        <begin position="126"/>
        <end position="147"/>
    </location>
</feature>
<evidence type="ECO:0000313" key="11">
    <source>
        <dbReference type="EMBL" id="RKX71991.1"/>
    </source>
</evidence>
<gene>
    <name evidence="11" type="ORF">DRP43_01815</name>
</gene>
<evidence type="ECO:0000256" key="4">
    <source>
        <dbReference type="ARBA" id="ARBA00022475"/>
    </source>
</evidence>
<evidence type="ECO:0000256" key="1">
    <source>
        <dbReference type="ARBA" id="ARBA00004651"/>
    </source>
</evidence>
<feature type="transmembrane region" description="Helical" evidence="10">
    <location>
        <begin position="183"/>
        <end position="200"/>
    </location>
</feature>
<dbReference type="AlphaFoldDB" id="A0A660SPK1"/>
<dbReference type="InterPro" id="IPR023596">
    <property type="entry name" value="Peptidase_PrsW_arch/bac"/>
</dbReference>
<evidence type="ECO:0000256" key="9">
    <source>
        <dbReference type="ARBA" id="ARBA00023136"/>
    </source>
</evidence>
<feature type="transmembrane region" description="Helical" evidence="10">
    <location>
        <begin position="63"/>
        <end position="86"/>
    </location>
</feature>
<evidence type="ECO:0000256" key="3">
    <source>
        <dbReference type="ARBA" id="ARBA00018997"/>
    </source>
</evidence>
<feature type="transmembrane region" description="Helical" evidence="10">
    <location>
        <begin position="98"/>
        <end position="120"/>
    </location>
</feature>
<dbReference type="Proteomes" id="UP000271125">
    <property type="component" value="Unassembled WGS sequence"/>
</dbReference>
<evidence type="ECO:0000256" key="8">
    <source>
        <dbReference type="ARBA" id="ARBA00022989"/>
    </source>
</evidence>
<feature type="transmembrane region" description="Helical" evidence="10">
    <location>
        <begin position="6"/>
        <end position="21"/>
    </location>
</feature>
<evidence type="ECO:0000256" key="7">
    <source>
        <dbReference type="ARBA" id="ARBA00022801"/>
    </source>
</evidence>
<keyword evidence="6 10" id="KW-0812">Transmembrane</keyword>
<feature type="transmembrane region" description="Helical" evidence="10">
    <location>
        <begin position="33"/>
        <end position="51"/>
    </location>
</feature>
<dbReference type="GO" id="GO:0006508">
    <property type="term" value="P:proteolysis"/>
    <property type="evidence" value="ECO:0007669"/>
    <property type="project" value="UniProtKB-KW"/>
</dbReference>
<keyword evidence="7" id="KW-0378">Hydrolase</keyword>
<name>A0A660SPK1_UNCT6</name>
<reference evidence="11 12" key="1">
    <citation type="submission" date="2018-06" db="EMBL/GenBank/DDBJ databases">
        <title>Extensive metabolic versatility and redundancy in microbially diverse, dynamic hydrothermal sediments.</title>
        <authorList>
            <person name="Dombrowski N."/>
            <person name="Teske A."/>
            <person name="Baker B.J."/>
        </authorList>
    </citation>
    <scope>NUCLEOTIDE SEQUENCE [LARGE SCALE GENOMIC DNA]</scope>
    <source>
        <strain evidence="11">B10_G13</strain>
    </source>
</reference>
<dbReference type="Pfam" id="PF13367">
    <property type="entry name" value="PrsW-protease"/>
    <property type="match status" value="1"/>
</dbReference>
<keyword evidence="4" id="KW-1003">Cell membrane</keyword>
<protein>
    <recommendedName>
        <fullName evidence="3">Protease PrsW</fullName>
    </recommendedName>
</protein>
<dbReference type="PIRSF" id="PIRSF016933">
    <property type="entry name" value="PrsW"/>
    <property type="match status" value="1"/>
</dbReference>
<keyword evidence="5 11" id="KW-0645">Protease</keyword>
<dbReference type="InterPro" id="IPR026898">
    <property type="entry name" value="PrsW"/>
</dbReference>
<proteinExistence type="inferred from homology"/>
<organism evidence="11 12">
    <name type="scientific">candidate division TA06 bacterium</name>
    <dbReference type="NCBI Taxonomy" id="2250710"/>
    <lineage>
        <taxon>Bacteria</taxon>
        <taxon>Bacteria division TA06</taxon>
    </lineage>
</organism>
<comment type="caution">
    <text evidence="11">The sequence shown here is derived from an EMBL/GenBank/DDBJ whole genome shotgun (WGS) entry which is preliminary data.</text>
</comment>
<dbReference type="PANTHER" id="PTHR36844:SF1">
    <property type="entry name" value="PROTEASE PRSW"/>
    <property type="match status" value="1"/>
</dbReference>
<comment type="similarity">
    <text evidence="2">Belongs to the protease PrsW family.</text>
</comment>
<evidence type="ECO:0000256" key="10">
    <source>
        <dbReference type="SAM" id="Phobius"/>
    </source>
</evidence>
<comment type="subcellular location">
    <subcellularLocation>
        <location evidence="1">Cell membrane</location>
        <topology evidence="1">Multi-pass membrane protein</topology>
    </subcellularLocation>
</comment>
<keyword evidence="9 10" id="KW-0472">Membrane</keyword>
<dbReference type="GO" id="GO:0008233">
    <property type="term" value="F:peptidase activity"/>
    <property type="evidence" value="ECO:0007669"/>
    <property type="project" value="UniProtKB-KW"/>
</dbReference>
<feature type="transmembrane region" description="Helical" evidence="10">
    <location>
        <begin position="159"/>
        <end position="177"/>
    </location>
</feature>
<sequence length="215" mass="24852">MIPFIIIVAFIPGLFWLFYFIKKDKYEPEPPLFIVYVFIAGMVAILPAGIIERFFHQLISNKYIYYIFIVGLSEEMVKFLAVRLTVFRNREFNEPIDGIVYSTTAALGFATVENILYMMTMGWKVIFVRAVFSTLGHIVFAALWGYPLYKSKKTGKKRYVVFGLFIAALMHGLYNIFIISAQLYGLLLAVAIIIILYCLMNRDIKKAEEESPYKK</sequence>
<keyword evidence="8 10" id="KW-1133">Transmembrane helix</keyword>
<evidence type="ECO:0000256" key="2">
    <source>
        <dbReference type="ARBA" id="ARBA00009165"/>
    </source>
</evidence>
<dbReference type="PANTHER" id="PTHR36844">
    <property type="entry name" value="PROTEASE PRSW"/>
    <property type="match status" value="1"/>
</dbReference>
<dbReference type="EMBL" id="QNBD01000059">
    <property type="protein sequence ID" value="RKX71991.1"/>
    <property type="molecule type" value="Genomic_DNA"/>
</dbReference>
<evidence type="ECO:0000256" key="5">
    <source>
        <dbReference type="ARBA" id="ARBA00022670"/>
    </source>
</evidence>
<evidence type="ECO:0000313" key="12">
    <source>
        <dbReference type="Proteomes" id="UP000271125"/>
    </source>
</evidence>
<evidence type="ECO:0000256" key="6">
    <source>
        <dbReference type="ARBA" id="ARBA00022692"/>
    </source>
</evidence>
<accession>A0A660SPK1</accession>